<dbReference type="AlphaFoldDB" id="A0A645F5X9"/>
<evidence type="ECO:0000256" key="1">
    <source>
        <dbReference type="SAM" id="MobiDB-lite"/>
    </source>
</evidence>
<feature type="compositionally biased region" description="Polar residues" evidence="1">
    <location>
        <begin position="70"/>
        <end position="84"/>
    </location>
</feature>
<feature type="compositionally biased region" description="Low complexity" evidence="1">
    <location>
        <begin position="133"/>
        <end position="163"/>
    </location>
</feature>
<dbReference type="EMBL" id="VSSQ01055029">
    <property type="protein sequence ID" value="MPN08932.1"/>
    <property type="molecule type" value="Genomic_DNA"/>
</dbReference>
<feature type="region of interest" description="Disordered" evidence="1">
    <location>
        <begin position="1"/>
        <end position="175"/>
    </location>
</feature>
<sequence length="175" mass="18198">MPTAHQDRCPATARQTTTAPMPTRSAIGSSICPTRLTWCRRRARNPSIQSVDAHRASSTTDSGPTEADRTSSQQTGARSTSRSRVTALGTVTHPGRPPVTGAGASDVGGRGRSGAFMAPSHTRGLTTVNPAAPGESSGRVRPPGSPARSAAAIARSPAPTARSVRSWWPTARWHG</sequence>
<comment type="caution">
    <text evidence="2">The sequence shown here is derived from an EMBL/GenBank/DDBJ whole genome shotgun (WGS) entry which is preliminary data.</text>
</comment>
<feature type="compositionally biased region" description="Polar residues" evidence="1">
    <location>
        <begin position="13"/>
        <end position="32"/>
    </location>
</feature>
<organism evidence="2">
    <name type="scientific">bioreactor metagenome</name>
    <dbReference type="NCBI Taxonomy" id="1076179"/>
    <lineage>
        <taxon>unclassified sequences</taxon>
        <taxon>metagenomes</taxon>
        <taxon>ecological metagenomes</taxon>
    </lineage>
</organism>
<feature type="compositionally biased region" description="Polar residues" evidence="1">
    <location>
        <begin position="46"/>
        <end position="63"/>
    </location>
</feature>
<gene>
    <name evidence="2" type="ORF">SDC9_156220</name>
</gene>
<evidence type="ECO:0000313" key="2">
    <source>
        <dbReference type="EMBL" id="MPN08932.1"/>
    </source>
</evidence>
<name>A0A645F5X9_9ZZZZ</name>
<reference evidence="2" key="1">
    <citation type="submission" date="2019-08" db="EMBL/GenBank/DDBJ databases">
        <authorList>
            <person name="Kucharzyk K."/>
            <person name="Murdoch R.W."/>
            <person name="Higgins S."/>
            <person name="Loffler F."/>
        </authorList>
    </citation>
    <scope>NUCLEOTIDE SEQUENCE</scope>
</reference>
<proteinExistence type="predicted"/>
<accession>A0A645F5X9</accession>
<protein>
    <submittedName>
        <fullName evidence="2">Uncharacterized protein</fullName>
    </submittedName>
</protein>